<comment type="subcellular location">
    <subcellularLocation>
        <location evidence="1">Cell envelope</location>
    </subcellularLocation>
</comment>
<feature type="domain" description="Thioredoxin" evidence="6">
    <location>
        <begin position="198"/>
        <end position="338"/>
    </location>
</feature>
<dbReference type="PANTHER" id="PTHR42852:SF6">
    <property type="entry name" value="THIOL:DISULFIDE INTERCHANGE PROTEIN DSBE"/>
    <property type="match status" value="1"/>
</dbReference>
<dbReference type="HOGENOM" id="CLU_042529_1_0_10"/>
<evidence type="ECO:0000313" key="7">
    <source>
        <dbReference type="EMBL" id="EGK01140.1"/>
    </source>
</evidence>
<evidence type="ECO:0000256" key="2">
    <source>
        <dbReference type="ARBA" id="ARBA00022748"/>
    </source>
</evidence>
<dbReference type="InterPro" id="IPR025380">
    <property type="entry name" value="DUF4369"/>
</dbReference>
<dbReference type="Gene3D" id="3.40.30.10">
    <property type="entry name" value="Glutaredoxin"/>
    <property type="match status" value="1"/>
</dbReference>
<dbReference type="PANTHER" id="PTHR42852">
    <property type="entry name" value="THIOL:DISULFIDE INTERCHANGE PROTEIN DSBE"/>
    <property type="match status" value="1"/>
</dbReference>
<dbReference type="STRING" id="742766.HMPREF9455_02533"/>
<dbReference type="AlphaFoldDB" id="F5IZL6"/>
<keyword evidence="5" id="KW-0732">Signal</keyword>
<dbReference type="InterPro" id="IPR050553">
    <property type="entry name" value="Thioredoxin_ResA/DsbE_sf"/>
</dbReference>
<dbReference type="InterPro" id="IPR017937">
    <property type="entry name" value="Thioredoxin_CS"/>
</dbReference>
<dbReference type="InterPro" id="IPR000866">
    <property type="entry name" value="AhpC/TSA"/>
</dbReference>
<dbReference type="SUPFAM" id="SSF52833">
    <property type="entry name" value="Thioredoxin-like"/>
    <property type="match status" value="1"/>
</dbReference>
<dbReference type="PROSITE" id="PS51257">
    <property type="entry name" value="PROKAR_LIPOPROTEIN"/>
    <property type="match status" value="1"/>
</dbReference>
<comment type="caution">
    <text evidence="7">The sequence shown here is derived from an EMBL/GenBank/DDBJ whole genome shotgun (WGS) entry which is preliminary data.</text>
</comment>
<feature type="chain" id="PRO_5003324220" description="Thioredoxin domain-containing protein" evidence="5">
    <location>
        <begin position="25"/>
        <end position="338"/>
    </location>
</feature>
<evidence type="ECO:0000256" key="1">
    <source>
        <dbReference type="ARBA" id="ARBA00004196"/>
    </source>
</evidence>
<keyword evidence="3" id="KW-1015">Disulfide bond</keyword>
<feature type="signal peptide" evidence="5">
    <location>
        <begin position="1"/>
        <end position="24"/>
    </location>
</feature>
<dbReference type="GO" id="GO:0016491">
    <property type="term" value="F:oxidoreductase activity"/>
    <property type="evidence" value="ECO:0007669"/>
    <property type="project" value="InterPro"/>
</dbReference>
<keyword evidence="2" id="KW-0201">Cytochrome c-type biogenesis</keyword>
<accession>F5IZL6</accession>
<dbReference type="PROSITE" id="PS00194">
    <property type="entry name" value="THIOREDOXIN_1"/>
    <property type="match status" value="1"/>
</dbReference>
<dbReference type="Proteomes" id="UP000004913">
    <property type="component" value="Unassembled WGS sequence"/>
</dbReference>
<dbReference type="PROSITE" id="PS51352">
    <property type="entry name" value="THIOREDOXIN_2"/>
    <property type="match status" value="1"/>
</dbReference>
<dbReference type="OrthoDB" id="9794348at2"/>
<protein>
    <recommendedName>
        <fullName evidence="6">Thioredoxin domain-containing protein</fullName>
    </recommendedName>
</protein>
<dbReference type="RefSeq" id="WP_006800064.1">
    <property type="nucleotide sequence ID" value="NZ_GL891984.1"/>
</dbReference>
<dbReference type="GO" id="GO:0017004">
    <property type="term" value="P:cytochrome complex assembly"/>
    <property type="evidence" value="ECO:0007669"/>
    <property type="project" value="UniProtKB-KW"/>
</dbReference>
<dbReference type="InterPro" id="IPR013766">
    <property type="entry name" value="Thioredoxin_domain"/>
</dbReference>
<dbReference type="Pfam" id="PF14289">
    <property type="entry name" value="DUF4369"/>
    <property type="match status" value="1"/>
</dbReference>
<keyword evidence="8" id="KW-1185">Reference proteome</keyword>
<evidence type="ECO:0000256" key="5">
    <source>
        <dbReference type="SAM" id="SignalP"/>
    </source>
</evidence>
<dbReference type="InterPro" id="IPR036249">
    <property type="entry name" value="Thioredoxin-like_sf"/>
</dbReference>
<dbReference type="GO" id="GO:0030313">
    <property type="term" value="C:cell envelope"/>
    <property type="evidence" value="ECO:0007669"/>
    <property type="project" value="UniProtKB-SubCell"/>
</dbReference>
<sequence length="338" mass="38094">MKTNKFYKYTLAAIFLITIITACSKNPNKLDLSGTVNNVTTGKIYLQQYINKSFVTIDSTNIISGRFKFNTETKLPEIYGLSLYGSGENPFDSYILFLDNNPIKVEFDTINEFEKTIVTGSKEHDLYLELRAQKKANVNDIIKEHPSSIAALYILYRYYSYRLSPEEINANIELLDPSLKNSDYVKVLTELANTLSKVSIGHKAPDFSATDPEGKNVKLSDYLGTRYVLIDFWASWCAPCRKENPNLVKVYEKYGAKDLEIIGVSLDNATAPWKKAIAADGLTWPQLIDENAWAGEGVKNYGVRLIPANFLIDKEGNIVAKNLKGEELEKTLANLFNH</sequence>
<gene>
    <name evidence="7" type="ORF">HMPREF9455_02533</name>
</gene>
<evidence type="ECO:0000256" key="3">
    <source>
        <dbReference type="ARBA" id="ARBA00023157"/>
    </source>
</evidence>
<organism evidence="7 8">
    <name type="scientific">Dysgonomonas gadei ATCC BAA-286</name>
    <dbReference type="NCBI Taxonomy" id="742766"/>
    <lineage>
        <taxon>Bacteria</taxon>
        <taxon>Pseudomonadati</taxon>
        <taxon>Bacteroidota</taxon>
        <taxon>Bacteroidia</taxon>
        <taxon>Bacteroidales</taxon>
        <taxon>Dysgonomonadaceae</taxon>
        <taxon>Dysgonomonas</taxon>
    </lineage>
</organism>
<dbReference type="GO" id="GO:0016209">
    <property type="term" value="F:antioxidant activity"/>
    <property type="evidence" value="ECO:0007669"/>
    <property type="project" value="InterPro"/>
</dbReference>
<dbReference type="eggNOG" id="COG0526">
    <property type="taxonomic scope" value="Bacteria"/>
</dbReference>
<evidence type="ECO:0000259" key="6">
    <source>
        <dbReference type="PROSITE" id="PS51352"/>
    </source>
</evidence>
<dbReference type="CDD" id="cd02966">
    <property type="entry name" value="TlpA_like_family"/>
    <property type="match status" value="1"/>
</dbReference>
<dbReference type="Pfam" id="PF00578">
    <property type="entry name" value="AhpC-TSA"/>
    <property type="match status" value="1"/>
</dbReference>
<dbReference type="EMBL" id="ADLV01000030">
    <property type="protein sequence ID" value="EGK01140.1"/>
    <property type="molecule type" value="Genomic_DNA"/>
</dbReference>
<evidence type="ECO:0000256" key="4">
    <source>
        <dbReference type="ARBA" id="ARBA00023284"/>
    </source>
</evidence>
<name>F5IZL6_9BACT</name>
<evidence type="ECO:0000313" key="8">
    <source>
        <dbReference type="Proteomes" id="UP000004913"/>
    </source>
</evidence>
<proteinExistence type="predicted"/>
<keyword evidence="4" id="KW-0676">Redox-active center</keyword>
<reference evidence="7 8" key="1">
    <citation type="submission" date="2011-04" db="EMBL/GenBank/DDBJ databases">
        <title>The Genome Sequence of Dysgonomonas gadei ATCC BAA-286.</title>
        <authorList>
            <consortium name="The Broad Institute Genome Sequencing Platform"/>
            <person name="Earl A."/>
            <person name="Ward D."/>
            <person name="Feldgarden M."/>
            <person name="Gevers D."/>
            <person name="Pudlo N."/>
            <person name="Martens E."/>
            <person name="Allen-Vercoe E."/>
            <person name="Young S.K."/>
            <person name="Zeng Q."/>
            <person name="Gargeya S."/>
            <person name="Fitzgerald M."/>
            <person name="Haas B."/>
            <person name="Abouelleil A."/>
            <person name="Alvarado L."/>
            <person name="Arachchi H.M."/>
            <person name="Berlin A."/>
            <person name="Brown A."/>
            <person name="Chapman S.B."/>
            <person name="Chen Z."/>
            <person name="Dunbar C."/>
            <person name="Freedman E."/>
            <person name="Gearin G."/>
            <person name="Gellesch M."/>
            <person name="Goldberg J."/>
            <person name="Griggs A."/>
            <person name="Gujja S."/>
            <person name="Heiman D."/>
            <person name="Howarth C."/>
            <person name="Larson L."/>
            <person name="Lui A."/>
            <person name="MacDonald P.J.P."/>
            <person name="Mehta T."/>
            <person name="Montmayeur A."/>
            <person name="Murphy C."/>
            <person name="Neiman D."/>
            <person name="Pearson M."/>
            <person name="Priest M."/>
            <person name="Roberts A."/>
            <person name="Saif S."/>
            <person name="Shea T."/>
            <person name="Shenoy N."/>
            <person name="Sisk P."/>
            <person name="Stolte C."/>
            <person name="Sykes S."/>
            <person name="Yandava C."/>
            <person name="Wortman J."/>
            <person name="Nusbaum C."/>
            <person name="Birren B."/>
        </authorList>
    </citation>
    <scope>NUCLEOTIDE SEQUENCE [LARGE SCALE GENOMIC DNA]</scope>
    <source>
        <strain evidence="7 8">ATCC BAA-286</strain>
    </source>
</reference>